<accession>A0AAC9BJV8</accession>
<name>A0AAC9BJV8_9RALS</name>
<protein>
    <submittedName>
        <fullName evidence="1">Uncharacterized protein</fullName>
    </submittedName>
</protein>
<organism evidence="1 2">
    <name type="scientific">Ralstonia insidiosa</name>
    <dbReference type="NCBI Taxonomy" id="190721"/>
    <lineage>
        <taxon>Bacteria</taxon>
        <taxon>Pseudomonadati</taxon>
        <taxon>Pseudomonadota</taxon>
        <taxon>Betaproteobacteria</taxon>
        <taxon>Burkholderiales</taxon>
        <taxon>Burkholderiaceae</taxon>
        <taxon>Ralstonia</taxon>
    </lineage>
</organism>
<sequence length="47" mass="5524">MFAKPNAAIGLSAMFILLLLFYLGFWVSRDCYAASLFPRFYMPWRAR</sequence>
<dbReference type="AlphaFoldDB" id="A0AAC9BJV8"/>
<proteinExistence type="predicted"/>
<dbReference type="KEGG" id="rin:ACS15_4781"/>
<gene>
    <name evidence="1" type="ORF">ACS15_4781</name>
</gene>
<dbReference type="Proteomes" id="UP000077927">
    <property type="component" value="Chromosome 2"/>
</dbReference>
<evidence type="ECO:0000313" key="2">
    <source>
        <dbReference type="Proteomes" id="UP000077927"/>
    </source>
</evidence>
<evidence type="ECO:0000313" key="1">
    <source>
        <dbReference type="EMBL" id="ANH75486.1"/>
    </source>
</evidence>
<dbReference type="EMBL" id="CP012606">
    <property type="protein sequence ID" value="ANH75486.1"/>
    <property type="molecule type" value="Genomic_DNA"/>
</dbReference>
<reference evidence="1 2" key="1">
    <citation type="submission" date="2015-09" db="EMBL/GenBank/DDBJ databases">
        <authorList>
            <person name="Xu Y."/>
            <person name="Nagy A."/>
            <person name="Liu N.T."/>
            <person name="Nou X."/>
        </authorList>
    </citation>
    <scope>NUCLEOTIDE SEQUENCE [LARGE SCALE GENOMIC DNA]</scope>
    <source>
        <strain evidence="1 2">FC1138</strain>
    </source>
</reference>